<reference evidence="11" key="1">
    <citation type="journal article" date="2021" name="Open Biol.">
        <title>Shared evolutionary footprints suggest mitochondrial oxidative damage underlies multiple complex I losses in fungi.</title>
        <authorList>
            <person name="Schikora-Tamarit M.A."/>
            <person name="Marcet-Houben M."/>
            <person name="Nosek J."/>
            <person name="Gabaldon T."/>
        </authorList>
    </citation>
    <scope>NUCLEOTIDE SEQUENCE</scope>
    <source>
        <strain evidence="11">CBS2887</strain>
    </source>
</reference>
<dbReference type="Proteomes" id="UP000774326">
    <property type="component" value="Unassembled WGS sequence"/>
</dbReference>
<evidence type="ECO:0000256" key="1">
    <source>
        <dbReference type="ARBA" id="ARBA00004123"/>
    </source>
</evidence>
<keyword evidence="6" id="KW-0539">Nucleus</keyword>
<dbReference type="GO" id="GO:0000122">
    <property type="term" value="P:negative regulation of transcription by RNA polymerase II"/>
    <property type="evidence" value="ECO:0007669"/>
    <property type="project" value="TreeGrafter"/>
</dbReference>
<comment type="subcellular location">
    <subcellularLocation>
        <location evidence="1">Nucleus</location>
    </subcellularLocation>
</comment>
<keyword evidence="12" id="KW-1185">Reference proteome</keyword>
<dbReference type="PANTHER" id="PTHR13100:SF10">
    <property type="entry name" value="CELL GROWTH-REGULATING NUCLEOLAR PROTEIN"/>
    <property type="match status" value="1"/>
</dbReference>
<reference evidence="11" key="2">
    <citation type="submission" date="2021-01" db="EMBL/GenBank/DDBJ databases">
        <authorList>
            <person name="Schikora-Tamarit M.A."/>
        </authorList>
    </citation>
    <scope>NUCLEOTIDE SEQUENCE</scope>
    <source>
        <strain evidence="11">CBS2887</strain>
    </source>
</reference>
<dbReference type="EMBL" id="JAEUBG010003196">
    <property type="protein sequence ID" value="KAH3683265.1"/>
    <property type="molecule type" value="Genomic_DNA"/>
</dbReference>
<evidence type="ECO:0000256" key="2">
    <source>
        <dbReference type="ARBA" id="ARBA00022723"/>
    </source>
</evidence>
<dbReference type="PANTHER" id="PTHR13100">
    <property type="entry name" value="CELL GROWTH-REGULATING NUCLEOLAR PROTEIN LYAR"/>
    <property type="match status" value="1"/>
</dbReference>
<feature type="region of interest" description="Disordered" evidence="9">
    <location>
        <begin position="124"/>
        <end position="143"/>
    </location>
</feature>
<accession>A0A9P8Q518</accession>
<protein>
    <recommendedName>
        <fullName evidence="10">Zinc finger C2H2 LYAR-type domain-containing protein</fullName>
    </recommendedName>
</protein>
<proteinExistence type="inferred from homology"/>
<dbReference type="Pfam" id="PF08790">
    <property type="entry name" value="zf-LYAR"/>
    <property type="match status" value="1"/>
</dbReference>
<dbReference type="PROSITE" id="PS51804">
    <property type="entry name" value="ZF_C2HC_LYAR"/>
    <property type="match status" value="2"/>
</dbReference>
<keyword evidence="2" id="KW-0479">Metal-binding</keyword>
<name>A0A9P8Q518_WICPI</name>
<comment type="similarity">
    <text evidence="7">Belongs to the UPF0743 family.</text>
</comment>
<feature type="region of interest" description="Disordered" evidence="9">
    <location>
        <begin position="61"/>
        <end position="107"/>
    </location>
</feature>
<evidence type="ECO:0000256" key="3">
    <source>
        <dbReference type="ARBA" id="ARBA00022737"/>
    </source>
</evidence>
<dbReference type="OrthoDB" id="3979824at2759"/>
<keyword evidence="3" id="KW-0677">Repeat</keyword>
<dbReference type="FunFam" id="3.30.1490.490:FF:000001">
    <property type="entry name" value="cell growth-regulating nucleolar protein-like"/>
    <property type="match status" value="1"/>
</dbReference>
<dbReference type="GO" id="GO:0008270">
    <property type="term" value="F:zinc ion binding"/>
    <property type="evidence" value="ECO:0007669"/>
    <property type="project" value="UniProtKB-KW"/>
</dbReference>
<keyword evidence="4 8" id="KW-0863">Zinc-finger</keyword>
<dbReference type="GO" id="GO:0003677">
    <property type="term" value="F:DNA binding"/>
    <property type="evidence" value="ECO:0007669"/>
    <property type="project" value="InterPro"/>
</dbReference>
<evidence type="ECO:0000256" key="6">
    <source>
        <dbReference type="ARBA" id="ARBA00023242"/>
    </source>
</evidence>
<feature type="compositionally biased region" description="Basic and acidic residues" evidence="9">
    <location>
        <begin position="78"/>
        <end position="93"/>
    </location>
</feature>
<keyword evidence="5" id="KW-0862">Zinc</keyword>
<sequence length="143" mass="16285">MVTFSCEACNESMLKKKADQHTQRCRGAYFTCIDCSTTFNGNEYRQHTSCITEDQKYQKALYRPKKQQQQKPQPGQPKKSEPAPEPAPKKETAKSTASASSKFDLKSHKGKGLYKVIKTMSKDQKKDILKRITITEDGTLQFK</sequence>
<feature type="compositionally biased region" description="Basic and acidic residues" evidence="9">
    <location>
        <begin position="124"/>
        <end position="134"/>
    </location>
</feature>
<dbReference type="InterPro" id="IPR036236">
    <property type="entry name" value="Znf_C2H2_sf"/>
</dbReference>
<organism evidence="11 12">
    <name type="scientific">Wickerhamomyces pijperi</name>
    <name type="common">Yeast</name>
    <name type="synonym">Pichia pijperi</name>
    <dbReference type="NCBI Taxonomy" id="599730"/>
    <lineage>
        <taxon>Eukaryota</taxon>
        <taxon>Fungi</taxon>
        <taxon>Dikarya</taxon>
        <taxon>Ascomycota</taxon>
        <taxon>Saccharomycotina</taxon>
        <taxon>Saccharomycetes</taxon>
        <taxon>Phaffomycetales</taxon>
        <taxon>Wickerhamomycetaceae</taxon>
        <taxon>Wickerhamomyces</taxon>
    </lineage>
</organism>
<dbReference type="InterPro" id="IPR039999">
    <property type="entry name" value="LYAR"/>
</dbReference>
<feature type="domain" description="Zinc finger C2H2 LYAR-type" evidence="10">
    <location>
        <begin position="30"/>
        <end position="57"/>
    </location>
</feature>
<comment type="caution">
    <text evidence="11">The sequence shown here is derived from an EMBL/GenBank/DDBJ whole genome shotgun (WGS) entry which is preliminary data.</text>
</comment>
<dbReference type="GO" id="GO:0005730">
    <property type="term" value="C:nucleolus"/>
    <property type="evidence" value="ECO:0007669"/>
    <property type="project" value="TreeGrafter"/>
</dbReference>
<evidence type="ECO:0000256" key="9">
    <source>
        <dbReference type="SAM" id="MobiDB-lite"/>
    </source>
</evidence>
<evidence type="ECO:0000313" key="11">
    <source>
        <dbReference type="EMBL" id="KAH3683265.1"/>
    </source>
</evidence>
<gene>
    <name evidence="11" type="ORF">WICPIJ_005734</name>
</gene>
<evidence type="ECO:0000256" key="8">
    <source>
        <dbReference type="PROSITE-ProRule" id="PRU01145"/>
    </source>
</evidence>
<dbReference type="SUPFAM" id="SSF57667">
    <property type="entry name" value="beta-beta-alpha zinc fingers"/>
    <property type="match status" value="2"/>
</dbReference>
<evidence type="ECO:0000256" key="4">
    <source>
        <dbReference type="ARBA" id="ARBA00022771"/>
    </source>
</evidence>
<dbReference type="GO" id="GO:0006364">
    <property type="term" value="P:rRNA processing"/>
    <property type="evidence" value="ECO:0007669"/>
    <property type="project" value="TreeGrafter"/>
</dbReference>
<evidence type="ECO:0000259" key="10">
    <source>
        <dbReference type="Pfam" id="PF08790"/>
    </source>
</evidence>
<dbReference type="InterPro" id="IPR014898">
    <property type="entry name" value="Znf_C2H2_LYAR"/>
</dbReference>
<dbReference type="AlphaFoldDB" id="A0A9P8Q518"/>
<dbReference type="Gene3D" id="3.30.1490.490">
    <property type="match status" value="1"/>
</dbReference>
<evidence type="ECO:0000313" key="12">
    <source>
        <dbReference type="Proteomes" id="UP000774326"/>
    </source>
</evidence>
<evidence type="ECO:0000256" key="5">
    <source>
        <dbReference type="ARBA" id="ARBA00022833"/>
    </source>
</evidence>
<evidence type="ECO:0000256" key="7">
    <source>
        <dbReference type="ARBA" id="ARBA00061084"/>
    </source>
</evidence>